<protein>
    <submittedName>
        <fullName evidence="2">Pyrimidine reductase</fullName>
    </submittedName>
</protein>
<dbReference type="RefSeq" id="WP_264778253.1">
    <property type="nucleotide sequence ID" value="NZ_AP026562.1"/>
</dbReference>
<dbReference type="Gene3D" id="3.40.430.10">
    <property type="entry name" value="Dihydrofolate Reductase, subunit A"/>
    <property type="match status" value="1"/>
</dbReference>
<reference evidence="2" key="1">
    <citation type="submission" date="2022-07" db="EMBL/GenBank/DDBJ databases">
        <title>Complete Genome Sequence of the Radioresistant Bacterium Deinococcus aetherius ST0316, Isolated from the Air Dust collected in Lower Stratosphere above Japan.</title>
        <authorList>
            <person name="Satoh K."/>
            <person name="Hagiwara K."/>
            <person name="Katsumata K."/>
            <person name="Kubo A."/>
            <person name="Yokobori S."/>
            <person name="Yamagishi A."/>
            <person name="Oono Y."/>
            <person name="Narumi I."/>
        </authorList>
    </citation>
    <scope>NUCLEOTIDE SEQUENCE</scope>
    <source>
        <strain evidence="2">ST0316</strain>
        <plasmid evidence="2">pDAETH-2</plasmid>
    </source>
</reference>
<name>A0ABM8AKS2_9DEIO</name>
<sequence>MRKIVAVEYLSLDGIMSDPMWTMPYFNEEIGTRQDAWIAQSGSLLLGRVTYEGMSAAWMANEGGDGFTTRINTIPKHVVTETLTELTWNAAPLSGDIAEEVRALKQGEGADILIYGSGVLVRALLDHGLLDEFHLIVCPVVVGEGQRLFSEDSRAALQLTNVHATATGVVVLSYQTEASSGANEGT</sequence>
<dbReference type="SUPFAM" id="SSF53597">
    <property type="entry name" value="Dihydrofolate reductase-like"/>
    <property type="match status" value="1"/>
</dbReference>
<gene>
    <name evidence="2" type="ORF">DAETH_43830</name>
</gene>
<organism evidence="2 3">
    <name type="scientific">Deinococcus aetherius</name>
    <dbReference type="NCBI Taxonomy" id="200252"/>
    <lineage>
        <taxon>Bacteria</taxon>
        <taxon>Thermotogati</taxon>
        <taxon>Deinococcota</taxon>
        <taxon>Deinococci</taxon>
        <taxon>Deinococcales</taxon>
        <taxon>Deinococcaceae</taxon>
        <taxon>Deinococcus</taxon>
    </lineage>
</organism>
<geneLocation type="plasmid" evidence="2 3">
    <name>pDAETH-2</name>
</geneLocation>
<dbReference type="InterPro" id="IPR002734">
    <property type="entry name" value="RibDG_C"/>
</dbReference>
<dbReference type="PANTHER" id="PTHR38011">
    <property type="entry name" value="DIHYDROFOLATE REDUCTASE FAMILY PROTEIN (AFU_ORTHOLOGUE AFUA_8G06820)"/>
    <property type="match status" value="1"/>
</dbReference>
<evidence type="ECO:0000259" key="1">
    <source>
        <dbReference type="Pfam" id="PF01872"/>
    </source>
</evidence>
<evidence type="ECO:0000313" key="2">
    <source>
        <dbReference type="EMBL" id="BDP44414.1"/>
    </source>
</evidence>
<feature type="domain" description="Bacterial bifunctional deaminase-reductase C-terminal" evidence="1">
    <location>
        <begin position="3"/>
        <end position="170"/>
    </location>
</feature>
<dbReference type="InterPro" id="IPR050765">
    <property type="entry name" value="Riboflavin_Biosynth_HTPR"/>
</dbReference>
<dbReference type="PANTHER" id="PTHR38011:SF11">
    <property type="entry name" value="2,5-DIAMINO-6-RIBOSYLAMINO-4(3H)-PYRIMIDINONE 5'-PHOSPHATE REDUCTASE"/>
    <property type="match status" value="1"/>
</dbReference>
<dbReference type="EMBL" id="AP026562">
    <property type="protein sequence ID" value="BDP44414.1"/>
    <property type="molecule type" value="Genomic_DNA"/>
</dbReference>
<dbReference type="Pfam" id="PF01872">
    <property type="entry name" value="RibD_C"/>
    <property type="match status" value="1"/>
</dbReference>
<evidence type="ECO:0000313" key="3">
    <source>
        <dbReference type="Proteomes" id="UP001064971"/>
    </source>
</evidence>
<dbReference type="Proteomes" id="UP001064971">
    <property type="component" value="Plasmid pDAETH-2"/>
</dbReference>
<proteinExistence type="predicted"/>
<accession>A0ABM8AKS2</accession>
<keyword evidence="2" id="KW-0614">Plasmid</keyword>
<keyword evidence="3" id="KW-1185">Reference proteome</keyword>
<dbReference type="InterPro" id="IPR024072">
    <property type="entry name" value="DHFR-like_dom_sf"/>
</dbReference>